<keyword evidence="2" id="KW-0645">Protease</keyword>
<evidence type="ECO:0000259" key="1">
    <source>
        <dbReference type="Pfam" id="PF17432"/>
    </source>
</evidence>
<evidence type="ECO:0000313" key="2">
    <source>
        <dbReference type="EMBL" id="ODA66817.1"/>
    </source>
</evidence>
<keyword evidence="2" id="KW-0031">Aminopeptidase</keyword>
<dbReference type="STRING" id="1177755.A7A08_02114"/>
<reference evidence="2 3" key="1">
    <citation type="submission" date="2016-07" db="EMBL/GenBank/DDBJ databases">
        <title>Draft genome sequence of Methyloligella halotolerans C2T (VKM B-2706T=CCUG 61687T=DSM 25045T), a halotolerant polyhydroxybutyrate accumulating methylotroph.</title>
        <authorList>
            <person name="Vasilenko O.V."/>
            <person name="Doronina N.V."/>
            <person name="Poroshina M.N."/>
            <person name="Tarlachkov S.V."/>
            <person name="Trotsenko Y.A."/>
        </authorList>
    </citation>
    <scope>NUCLEOTIDE SEQUENCE [LARGE SCALE GENOMIC DNA]</scope>
    <source>
        <strain evidence="2 3">VKM B-2706</strain>
    </source>
</reference>
<comment type="caution">
    <text evidence="2">The sequence shown here is derived from an EMBL/GenBank/DDBJ whole genome shotgun (WGS) entry which is preliminary data.</text>
</comment>
<dbReference type="EMBL" id="MASI01000005">
    <property type="protein sequence ID" value="ODA66817.1"/>
    <property type="molecule type" value="Genomic_DNA"/>
</dbReference>
<keyword evidence="2" id="KW-0378">Hydrolase</keyword>
<evidence type="ECO:0000313" key="3">
    <source>
        <dbReference type="Proteomes" id="UP000095087"/>
    </source>
</evidence>
<dbReference type="Proteomes" id="UP000095087">
    <property type="component" value="Unassembled WGS sequence"/>
</dbReference>
<feature type="domain" description="Peptidase M1 alanyl aminopeptidase C-terminal" evidence="1">
    <location>
        <begin position="2"/>
        <end position="84"/>
    </location>
</feature>
<gene>
    <name evidence="2" type="ORF">A7A08_02114</name>
</gene>
<dbReference type="Gene3D" id="1.25.50.10">
    <property type="entry name" value="Peptidase M1, alanyl aminopeptidase, C-terminal domain"/>
    <property type="match status" value="1"/>
</dbReference>
<accession>A0A1E2RX48</accession>
<dbReference type="AlphaFoldDB" id="A0A1E2RX48"/>
<keyword evidence="3" id="KW-1185">Reference proteome</keyword>
<dbReference type="Pfam" id="PF17432">
    <property type="entry name" value="DUF3458_C"/>
    <property type="match status" value="1"/>
</dbReference>
<dbReference type="PANTHER" id="PTHR46322">
    <property type="entry name" value="PUROMYCIN-SENSITIVE AMINOPEPTIDASE"/>
    <property type="match status" value="1"/>
</dbReference>
<dbReference type="InterPro" id="IPR037144">
    <property type="entry name" value="Peptidase_M1_pepN_C_sf"/>
</dbReference>
<dbReference type="PATRIC" id="fig|1177755.3.peg.2123"/>
<dbReference type="GO" id="GO:0008270">
    <property type="term" value="F:zinc ion binding"/>
    <property type="evidence" value="ECO:0007669"/>
    <property type="project" value="InterPro"/>
</dbReference>
<dbReference type="EC" id="3.4.11.2" evidence="2"/>
<proteinExistence type="predicted"/>
<sequence>MIGSFANGNPTGFNRKDGAGYELLADCALRIDKFNPNMAARLLGAFESWRILEPGRQARAKASLEGLANAELSNDSYEIVSKTLGDE</sequence>
<dbReference type="InterPro" id="IPR012779">
    <property type="entry name" value="Peptidase_M1_pepN"/>
</dbReference>
<dbReference type="GO" id="GO:0016285">
    <property type="term" value="F:alanyl aminopeptidase activity"/>
    <property type="evidence" value="ECO:0007669"/>
    <property type="project" value="UniProtKB-EC"/>
</dbReference>
<dbReference type="PANTHER" id="PTHR46322:SF1">
    <property type="entry name" value="PUROMYCIN-SENSITIVE AMINOPEPTIDASE"/>
    <property type="match status" value="1"/>
</dbReference>
<name>A0A1E2RX48_9HYPH</name>
<dbReference type="InterPro" id="IPR024601">
    <property type="entry name" value="Peptidase_M1_pepN_C"/>
</dbReference>
<organism evidence="2 3">
    <name type="scientific">Methyloligella halotolerans</name>
    <dbReference type="NCBI Taxonomy" id="1177755"/>
    <lineage>
        <taxon>Bacteria</taxon>
        <taxon>Pseudomonadati</taxon>
        <taxon>Pseudomonadota</taxon>
        <taxon>Alphaproteobacteria</taxon>
        <taxon>Hyphomicrobiales</taxon>
        <taxon>Hyphomicrobiaceae</taxon>
        <taxon>Methyloligella</taxon>
    </lineage>
</organism>
<protein>
    <submittedName>
        <fullName evidence="2">Aminopeptidase N</fullName>
        <ecNumber evidence="2">3.4.11.2</ecNumber>
    </submittedName>
</protein>